<organism evidence="1 2">
    <name type="scientific">Orbilia oligospora</name>
    <name type="common">Nematode-trapping fungus</name>
    <name type="synonym">Arthrobotrys oligospora</name>
    <dbReference type="NCBI Taxonomy" id="2813651"/>
    <lineage>
        <taxon>Eukaryota</taxon>
        <taxon>Fungi</taxon>
        <taxon>Dikarya</taxon>
        <taxon>Ascomycota</taxon>
        <taxon>Pezizomycotina</taxon>
        <taxon>Orbiliomycetes</taxon>
        <taxon>Orbiliales</taxon>
        <taxon>Orbiliaceae</taxon>
        <taxon>Orbilia</taxon>
    </lineage>
</organism>
<comment type="caution">
    <text evidence="1">The sequence shown here is derived from an EMBL/GenBank/DDBJ whole genome shotgun (WGS) entry which is preliminary data.</text>
</comment>
<evidence type="ECO:0000313" key="1">
    <source>
        <dbReference type="EMBL" id="KAF3090405.1"/>
    </source>
</evidence>
<proteinExistence type="predicted"/>
<dbReference type="AlphaFoldDB" id="A0A7C8NLS1"/>
<reference evidence="1 2" key="1">
    <citation type="submission" date="2019-06" db="EMBL/GenBank/DDBJ databases">
        <authorList>
            <person name="Palmer J.M."/>
        </authorList>
    </citation>
    <scope>NUCLEOTIDE SEQUENCE [LARGE SCALE GENOMIC DNA]</scope>
    <source>
        <strain evidence="1 2">TWF102</strain>
    </source>
</reference>
<evidence type="ECO:0000313" key="2">
    <source>
        <dbReference type="Proteomes" id="UP000475325"/>
    </source>
</evidence>
<accession>A0A7C8NLS1</accession>
<dbReference type="Proteomes" id="UP000475325">
    <property type="component" value="Unassembled WGS sequence"/>
</dbReference>
<name>A0A7C8NLS1_ORBOL</name>
<protein>
    <submittedName>
        <fullName evidence="1">Uncharacterized protein</fullName>
    </submittedName>
</protein>
<dbReference type="EMBL" id="WIQW01000061">
    <property type="protein sequence ID" value="KAF3090405.1"/>
    <property type="molecule type" value="Genomic_DNA"/>
</dbReference>
<gene>
    <name evidence="1" type="ORF">TWF102_009362</name>
</gene>
<sequence length="106" mass="12283">MIIWDLRGQGHITMKRPQPSTREHQISYLHSWSSVSPLIHSFPIQTCHRHVHTLSIGPPPLSCYNTTTRLSLLGYRSLRRSSHAAALPHRKDKAWGERRENFDFGM</sequence>